<dbReference type="GO" id="GO:0009228">
    <property type="term" value="P:thiamine biosynthetic process"/>
    <property type="evidence" value="ECO:0007669"/>
    <property type="project" value="InterPro"/>
</dbReference>
<dbReference type="AlphaFoldDB" id="A0A8J7WLP2"/>
<keyword evidence="1" id="KW-0732">Signal</keyword>
<feature type="domain" description="SsuA/THI5-like" evidence="2">
    <location>
        <begin position="61"/>
        <end position="272"/>
    </location>
</feature>
<dbReference type="PANTHER" id="PTHR31528:SF3">
    <property type="entry name" value="THIAMINE BIOSYNTHESIS PROTEIN HI_0357-RELATED"/>
    <property type="match status" value="1"/>
</dbReference>
<evidence type="ECO:0000256" key="1">
    <source>
        <dbReference type="SAM" id="SignalP"/>
    </source>
</evidence>
<keyword evidence="4" id="KW-1185">Reference proteome</keyword>
<dbReference type="Gene3D" id="3.40.190.10">
    <property type="entry name" value="Periplasmic binding protein-like II"/>
    <property type="match status" value="2"/>
</dbReference>
<proteinExistence type="predicted"/>
<gene>
    <name evidence="3" type="ORF">KGA66_08795</name>
</gene>
<organism evidence="3 4">
    <name type="scientific">Actinocrinis puniceicyclus</name>
    <dbReference type="NCBI Taxonomy" id="977794"/>
    <lineage>
        <taxon>Bacteria</taxon>
        <taxon>Bacillati</taxon>
        <taxon>Actinomycetota</taxon>
        <taxon>Actinomycetes</taxon>
        <taxon>Catenulisporales</taxon>
        <taxon>Actinospicaceae</taxon>
        <taxon>Actinocrinis</taxon>
    </lineage>
</organism>
<dbReference type="PANTHER" id="PTHR31528">
    <property type="entry name" value="4-AMINO-5-HYDROXYMETHYL-2-METHYLPYRIMIDINE PHOSPHATE SYNTHASE THI11-RELATED"/>
    <property type="match status" value="1"/>
</dbReference>
<dbReference type="EMBL" id="JAGSXH010000021">
    <property type="protein sequence ID" value="MBS2963140.1"/>
    <property type="molecule type" value="Genomic_DNA"/>
</dbReference>
<evidence type="ECO:0000313" key="3">
    <source>
        <dbReference type="EMBL" id="MBS2963140.1"/>
    </source>
</evidence>
<dbReference type="Proteomes" id="UP000677913">
    <property type="component" value="Unassembled WGS sequence"/>
</dbReference>
<feature type="chain" id="PRO_5039216858" evidence="1">
    <location>
        <begin position="39"/>
        <end position="361"/>
    </location>
</feature>
<dbReference type="Pfam" id="PF09084">
    <property type="entry name" value="NMT1"/>
    <property type="match status" value="1"/>
</dbReference>
<protein>
    <submittedName>
        <fullName evidence="3">ABC transporter substrate-binding protein</fullName>
    </submittedName>
</protein>
<dbReference type="SUPFAM" id="SSF53850">
    <property type="entry name" value="Periplasmic binding protein-like II"/>
    <property type="match status" value="1"/>
</dbReference>
<evidence type="ECO:0000313" key="4">
    <source>
        <dbReference type="Proteomes" id="UP000677913"/>
    </source>
</evidence>
<sequence length="361" mass="37944">MDLGQLSIDLGRHRRTAVAFVLASAVAGAAACSSSAPAHSTAGASGGAATTVTLALDWTPNTNHTGIFVAQQLGYFKAAGIDLRIVPYGSTAPETLVATHKADFGISYQDGLTEAAATGQDITSVFAITQKTDVVVGVRADSGITSPKQLDGKTYAGYGSPLEAPMLKYVIRQAGGTGTFKNVTLNTDAYQALYAGQADFALPEPTWEVIQARLVGKPLRTFELSDYGFPAIYSALIASSHQYLTAHAETARKFLAAVLRGYQYATDHPQQAANLLIQANQSALGGQKQLVDESANLEAAQYYKDAGGKVGVQSQARWQALTDFLYRNGILADASGKALAAPPQLSTLYTNAYLPASDQSP</sequence>
<reference evidence="3" key="1">
    <citation type="submission" date="2021-04" db="EMBL/GenBank/DDBJ databases">
        <title>Genome based classification of Actinospica acidithermotolerans sp. nov., an actinobacterium isolated from an Indonesian hot spring.</title>
        <authorList>
            <person name="Kusuma A.B."/>
            <person name="Putra K.E."/>
            <person name="Nafisah S."/>
            <person name="Loh J."/>
            <person name="Nouioui I."/>
            <person name="Goodfellow M."/>
        </authorList>
    </citation>
    <scope>NUCLEOTIDE SEQUENCE</scope>
    <source>
        <strain evidence="3">DSM 45618</strain>
    </source>
</reference>
<dbReference type="InterPro" id="IPR015168">
    <property type="entry name" value="SsuA/THI5"/>
</dbReference>
<dbReference type="InterPro" id="IPR027939">
    <property type="entry name" value="NMT1/THI5"/>
</dbReference>
<accession>A0A8J7WLP2</accession>
<dbReference type="RefSeq" id="WP_211466552.1">
    <property type="nucleotide sequence ID" value="NZ_JAGSXH010000021.1"/>
</dbReference>
<feature type="signal peptide" evidence="1">
    <location>
        <begin position="1"/>
        <end position="38"/>
    </location>
</feature>
<comment type="caution">
    <text evidence="3">The sequence shown here is derived from an EMBL/GenBank/DDBJ whole genome shotgun (WGS) entry which is preliminary data.</text>
</comment>
<evidence type="ECO:0000259" key="2">
    <source>
        <dbReference type="Pfam" id="PF09084"/>
    </source>
</evidence>
<name>A0A8J7WLP2_9ACTN</name>